<comment type="caution">
    <text evidence="2">The sequence shown here is derived from an EMBL/GenBank/DDBJ whole genome shotgun (WGS) entry which is preliminary data.</text>
</comment>
<evidence type="ECO:0000313" key="3">
    <source>
        <dbReference type="Proteomes" id="UP000176581"/>
    </source>
</evidence>
<evidence type="ECO:0000313" key="2">
    <source>
        <dbReference type="EMBL" id="OGN13650.1"/>
    </source>
</evidence>
<protein>
    <submittedName>
        <fullName evidence="2">Uncharacterized protein</fullName>
    </submittedName>
</protein>
<reference evidence="2 3" key="1">
    <citation type="journal article" date="2016" name="Nat. Commun.">
        <title>Thousands of microbial genomes shed light on interconnected biogeochemical processes in an aquifer system.</title>
        <authorList>
            <person name="Anantharaman K."/>
            <person name="Brown C.T."/>
            <person name="Hug L.A."/>
            <person name="Sharon I."/>
            <person name="Castelle C.J."/>
            <person name="Probst A.J."/>
            <person name="Thomas B.C."/>
            <person name="Singh A."/>
            <person name="Wilkins M.J."/>
            <person name="Karaoz U."/>
            <person name="Brodie E.L."/>
            <person name="Williams K.H."/>
            <person name="Hubbard S.S."/>
            <person name="Banfield J.F."/>
        </authorList>
    </citation>
    <scope>NUCLEOTIDE SEQUENCE [LARGE SCALE GENOMIC DNA]</scope>
</reference>
<accession>A0A1F8FLP5</accession>
<gene>
    <name evidence="2" type="ORF">A3J47_03075</name>
</gene>
<dbReference type="EMBL" id="MGJV01000038">
    <property type="protein sequence ID" value="OGN13650.1"/>
    <property type="molecule type" value="Genomic_DNA"/>
</dbReference>
<keyword evidence="1" id="KW-0812">Transmembrane</keyword>
<feature type="transmembrane region" description="Helical" evidence="1">
    <location>
        <begin position="48"/>
        <end position="67"/>
    </location>
</feature>
<sequence>MTQWTQLYAGWYDFQVFTMICIPVAAVFFALMYYLFYRKTHPDSFSRFALKPVIFVGLVACFTPLWIRGCENETRTKAYINNSATNIASFFGSDKSLHRFAPYDNQEGKINGSGFFIFGTGVIEINGVNKTVPSVKFAWNSNDGFLINSTLPLSRARVVLSENVQAPKVRFILNQKKMLGDERTSHFWNHPGYLYEQFNDSYQNIIDQYMTFAVITVRPDQWPAQFTQPF</sequence>
<name>A0A1F8FLP5_9BACT</name>
<keyword evidence="1" id="KW-0472">Membrane</keyword>
<dbReference type="AlphaFoldDB" id="A0A1F8FLP5"/>
<organism evidence="2 3">
    <name type="scientific">Candidatus Yanofskybacteria bacterium RIFCSPHIGHO2_02_FULL_43_22</name>
    <dbReference type="NCBI Taxonomy" id="1802681"/>
    <lineage>
        <taxon>Bacteria</taxon>
        <taxon>Candidatus Yanofskyibacteriota</taxon>
    </lineage>
</organism>
<proteinExistence type="predicted"/>
<keyword evidence="1" id="KW-1133">Transmembrane helix</keyword>
<dbReference type="Proteomes" id="UP000176581">
    <property type="component" value="Unassembled WGS sequence"/>
</dbReference>
<feature type="transmembrane region" description="Helical" evidence="1">
    <location>
        <begin position="14"/>
        <end position="36"/>
    </location>
</feature>
<evidence type="ECO:0000256" key="1">
    <source>
        <dbReference type="SAM" id="Phobius"/>
    </source>
</evidence>